<accession>W7E605</accession>
<name>W7E605_BIPV3</name>
<evidence type="ECO:0000313" key="2">
    <source>
        <dbReference type="Proteomes" id="UP000054337"/>
    </source>
</evidence>
<dbReference type="GeneID" id="26249400"/>
<protein>
    <submittedName>
        <fullName evidence="1">Uncharacterized protein</fullName>
    </submittedName>
</protein>
<dbReference type="AlphaFoldDB" id="W7E605"/>
<gene>
    <name evidence="1" type="ORF">COCVIDRAFT_108474</name>
</gene>
<dbReference type="HOGENOM" id="CLU_2564557_0_0_1"/>
<sequence>KLWHLTCEDRKGKDVGVGLAQVYKPPSASQTIVLAYRPHRHVDSSSHRNLDLSLYVNSFRIPYLQGRGFVDALTSLLSYVAI</sequence>
<organism evidence="1 2">
    <name type="scientific">Bipolaris victoriae (strain FI3)</name>
    <name type="common">Victoria blight of oats agent</name>
    <name type="synonym">Cochliobolus victoriae</name>
    <dbReference type="NCBI Taxonomy" id="930091"/>
    <lineage>
        <taxon>Eukaryota</taxon>
        <taxon>Fungi</taxon>
        <taxon>Dikarya</taxon>
        <taxon>Ascomycota</taxon>
        <taxon>Pezizomycotina</taxon>
        <taxon>Dothideomycetes</taxon>
        <taxon>Pleosporomycetidae</taxon>
        <taxon>Pleosporales</taxon>
        <taxon>Pleosporineae</taxon>
        <taxon>Pleosporaceae</taxon>
        <taxon>Bipolaris</taxon>
    </lineage>
</organism>
<dbReference type="Proteomes" id="UP000054337">
    <property type="component" value="Unassembled WGS sequence"/>
</dbReference>
<reference evidence="1 2" key="1">
    <citation type="journal article" date="2013" name="PLoS Genet.">
        <title>Comparative genome structure, secondary metabolite, and effector coding capacity across Cochliobolus pathogens.</title>
        <authorList>
            <person name="Condon B.J."/>
            <person name="Leng Y."/>
            <person name="Wu D."/>
            <person name="Bushley K.E."/>
            <person name="Ohm R.A."/>
            <person name="Otillar R."/>
            <person name="Martin J."/>
            <person name="Schackwitz W."/>
            <person name="Grimwood J."/>
            <person name="MohdZainudin N."/>
            <person name="Xue C."/>
            <person name="Wang R."/>
            <person name="Manning V.A."/>
            <person name="Dhillon B."/>
            <person name="Tu Z.J."/>
            <person name="Steffenson B.J."/>
            <person name="Salamov A."/>
            <person name="Sun H."/>
            <person name="Lowry S."/>
            <person name="LaButti K."/>
            <person name="Han J."/>
            <person name="Copeland A."/>
            <person name="Lindquist E."/>
            <person name="Barry K."/>
            <person name="Schmutz J."/>
            <person name="Baker S.E."/>
            <person name="Ciuffetti L.M."/>
            <person name="Grigoriev I.V."/>
            <person name="Zhong S."/>
            <person name="Turgeon B.G."/>
        </authorList>
    </citation>
    <scope>NUCLEOTIDE SEQUENCE [LARGE SCALE GENOMIC DNA]</scope>
    <source>
        <strain evidence="1 2">FI3</strain>
    </source>
</reference>
<evidence type="ECO:0000313" key="1">
    <source>
        <dbReference type="EMBL" id="EUN23561.1"/>
    </source>
</evidence>
<feature type="non-terminal residue" evidence="1">
    <location>
        <position position="1"/>
    </location>
</feature>
<keyword evidence="2" id="KW-1185">Reference proteome</keyword>
<proteinExistence type="predicted"/>
<dbReference type="EMBL" id="KI968784">
    <property type="protein sequence ID" value="EUN23561.1"/>
    <property type="molecule type" value="Genomic_DNA"/>
</dbReference>
<dbReference type="RefSeq" id="XP_014553139.1">
    <property type="nucleotide sequence ID" value="XM_014697653.1"/>
</dbReference>